<evidence type="ECO:0000256" key="1">
    <source>
        <dbReference type="SAM" id="SignalP"/>
    </source>
</evidence>
<evidence type="ECO:0000313" key="3">
    <source>
        <dbReference type="EMBL" id="BAJ30289.1"/>
    </source>
</evidence>
<proteinExistence type="predicted"/>
<dbReference type="KEGG" id="ksk:KSE_45060"/>
<dbReference type="Gene3D" id="3.40.190.10">
    <property type="entry name" value="Periplasmic binding protein-like II"/>
    <property type="match status" value="2"/>
</dbReference>
<dbReference type="PROSITE" id="PS51257">
    <property type="entry name" value="PROKAR_LIPOPROTEIN"/>
    <property type="match status" value="1"/>
</dbReference>
<name>E4NFK9_KITSK</name>
<dbReference type="eggNOG" id="COG0715">
    <property type="taxonomic scope" value="Bacteria"/>
</dbReference>
<dbReference type="HOGENOM" id="CLU_028871_2_1_11"/>
<feature type="chain" id="PRO_5038695697" evidence="1">
    <location>
        <begin position="32"/>
        <end position="345"/>
    </location>
</feature>
<dbReference type="AlphaFoldDB" id="E4NFK9"/>
<dbReference type="PANTHER" id="PTHR30024:SF48">
    <property type="entry name" value="ABC TRANSPORTER SUBSTRATE-BINDING PROTEIN"/>
    <property type="match status" value="1"/>
</dbReference>
<evidence type="ECO:0000259" key="2">
    <source>
        <dbReference type="Pfam" id="PF09084"/>
    </source>
</evidence>
<protein>
    <submittedName>
        <fullName evidence="3">Putative aliphatic sulfonate ABC transporter substrate-binding protein</fullName>
    </submittedName>
</protein>
<dbReference type="PATRIC" id="fig|452652.3.peg.4491"/>
<sequence length="345" mass="35437">MPTYRQTAAALGTAVLAAAVLTGCASTAGRAAPAGPVDKPLPTAVPAGLTLRVADQNDLLKTTLAAAGQDKDLPYRISWSSFQGGPAVLEAFRAGAADAGFVSDAPVVFANAHGQNAQVIGLVQNSPDAVHLWTSPGSTARTVADLKGRKIAYTEGTTFQPAVLNALKNAGLKPGDVTLVKLNPPEIPAALAAGQVDAGTLTEPLVSKYATGYQDKGAHELDGDKGLTSGLQLLIAPAKAVADDATAAALADLTARFTRAELWITQHKDAWVQSYYVESQQLPAEVGRAVVANNGTATVPDQATAAARLQKIADVLVEAGVIRPFDVSGVFDRRFDAVQAAAAKG</sequence>
<reference evidence="3 4" key="1">
    <citation type="journal article" date="2010" name="DNA Res.">
        <title>Genome sequence of Kitasatospora setae NBRC 14216T: an evolutionary snapshot of the family Streptomycetaceae.</title>
        <authorList>
            <person name="Ichikawa N."/>
            <person name="Oguchi A."/>
            <person name="Ikeda H."/>
            <person name="Ishikawa J."/>
            <person name="Kitani S."/>
            <person name="Watanabe Y."/>
            <person name="Nakamura S."/>
            <person name="Katano Y."/>
            <person name="Kishi E."/>
            <person name="Sasagawa M."/>
            <person name="Ankai A."/>
            <person name="Fukui S."/>
            <person name="Hashimoto Y."/>
            <person name="Kamata S."/>
            <person name="Otoguro M."/>
            <person name="Tanikawa S."/>
            <person name="Nihira T."/>
            <person name="Horinouchi S."/>
            <person name="Ohnishi Y."/>
            <person name="Hayakawa M."/>
            <person name="Kuzuyama T."/>
            <person name="Arisawa A."/>
            <person name="Nomoto F."/>
            <person name="Miura H."/>
            <person name="Takahashi Y."/>
            <person name="Fujita N."/>
        </authorList>
    </citation>
    <scope>NUCLEOTIDE SEQUENCE [LARGE SCALE GENOMIC DNA]</scope>
    <source>
        <strain evidence="4">ATCC 33774 / DSM 43861 / JCM 3304 / KCC A-0304 / NBRC 14216 / KM-6054</strain>
    </source>
</reference>
<feature type="signal peptide" evidence="1">
    <location>
        <begin position="1"/>
        <end position="31"/>
    </location>
</feature>
<evidence type="ECO:0000313" key="4">
    <source>
        <dbReference type="Proteomes" id="UP000007076"/>
    </source>
</evidence>
<dbReference type="SUPFAM" id="SSF53850">
    <property type="entry name" value="Periplasmic binding protein-like II"/>
    <property type="match status" value="1"/>
</dbReference>
<dbReference type="PANTHER" id="PTHR30024">
    <property type="entry name" value="ALIPHATIC SULFONATES-BINDING PROTEIN-RELATED"/>
    <property type="match status" value="1"/>
</dbReference>
<dbReference type="RefSeq" id="WP_014137588.1">
    <property type="nucleotide sequence ID" value="NC_016109.1"/>
</dbReference>
<dbReference type="InterPro" id="IPR015168">
    <property type="entry name" value="SsuA/THI5"/>
</dbReference>
<keyword evidence="1" id="KW-0732">Signal</keyword>
<accession>E4NFK9</accession>
<organism evidence="3 4">
    <name type="scientific">Kitasatospora setae (strain ATCC 33774 / DSM 43861 / JCM 3304 / KCC A-0304 / NBRC 14216 / KM-6054)</name>
    <name type="common">Streptomyces setae</name>
    <dbReference type="NCBI Taxonomy" id="452652"/>
    <lineage>
        <taxon>Bacteria</taxon>
        <taxon>Bacillati</taxon>
        <taxon>Actinomycetota</taxon>
        <taxon>Actinomycetes</taxon>
        <taxon>Kitasatosporales</taxon>
        <taxon>Streptomycetaceae</taxon>
        <taxon>Kitasatospora</taxon>
    </lineage>
</organism>
<gene>
    <name evidence="3" type="primary">ssuA1</name>
    <name evidence="3" type="ordered locus">KSE_45060</name>
</gene>
<dbReference type="Pfam" id="PF09084">
    <property type="entry name" value="NMT1"/>
    <property type="match status" value="1"/>
</dbReference>
<dbReference type="STRING" id="452652.KSE_45060"/>
<dbReference type="EMBL" id="AP010968">
    <property type="protein sequence ID" value="BAJ30289.1"/>
    <property type="molecule type" value="Genomic_DNA"/>
</dbReference>
<feature type="domain" description="SsuA/THI5-like" evidence="2">
    <location>
        <begin position="88"/>
        <end position="200"/>
    </location>
</feature>
<dbReference type="Proteomes" id="UP000007076">
    <property type="component" value="Chromosome"/>
</dbReference>
<keyword evidence="4" id="KW-1185">Reference proteome</keyword>